<dbReference type="InterPro" id="IPR029057">
    <property type="entry name" value="PRTase-like"/>
</dbReference>
<dbReference type="GO" id="GO:0003999">
    <property type="term" value="F:adenine phosphoribosyltransferase activity"/>
    <property type="evidence" value="ECO:0007669"/>
    <property type="project" value="UniProtKB-EC"/>
</dbReference>
<accession>A0A6G0XRK8</accession>
<dbReference type="PANTHER" id="PTHR32315">
    <property type="entry name" value="ADENINE PHOSPHORIBOSYLTRANSFERASE"/>
    <property type="match status" value="1"/>
</dbReference>
<name>A0A6G0XRK8_9STRA</name>
<proteinExistence type="inferred from homology"/>
<evidence type="ECO:0000256" key="7">
    <source>
        <dbReference type="ARBA" id="ARBA00011893"/>
    </source>
</evidence>
<dbReference type="InterPro" id="IPR000836">
    <property type="entry name" value="PRTase_dom"/>
</dbReference>
<dbReference type="EC" id="2.4.2.7" evidence="7"/>
<comment type="function">
    <text evidence="2">Catalyzes a salvage reaction resulting in the formation of AMP, that is energically less costly than de novo synthesis.</text>
</comment>
<comment type="subcellular location">
    <subcellularLocation>
        <location evidence="3">Cytoplasm</location>
    </subcellularLocation>
</comment>
<dbReference type="InterPro" id="IPR050054">
    <property type="entry name" value="UPRTase/APRTase"/>
</dbReference>
<dbReference type="NCBIfam" id="NF002636">
    <property type="entry name" value="PRK02304.1-5"/>
    <property type="match status" value="1"/>
</dbReference>
<keyword evidence="11" id="KW-0660">Purine salvage</keyword>
<keyword evidence="14" id="KW-1185">Reference proteome</keyword>
<keyword evidence="8" id="KW-0963">Cytoplasm</keyword>
<dbReference type="GO" id="GO:0006166">
    <property type="term" value="P:purine ribonucleoside salvage"/>
    <property type="evidence" value="ECO:0007669"/>
    <property type="project" value="UniProtKB-KW"/>
</dbReference>
<dbReference type="GO" id="GO:0044209">
    <property type="term" value="P:AMP salvage"/>
    <property type="evidence" value="ECO:0007669"/>
    <property type="project" value="TreeGrafter"/>
</dbReference>
<dbReference type="Pfam" id="PF00156">
    <property type="entry name" value="Pribosyltran"/>
    <property type="match status" value="1"/>
</dbReference>
<dbReference type="SUPFAM" id="SSF53271">
    <property type="entry name" value="PRTase-like"/>
    <property type="match status" value="1"/>
</dbReference>
<evidence type="ECO:0000256" key="2">
    <source>
        <dbReference type="ARBA" id="ARBA00003968"/>
    </source>
</evidence>
<evidence type="ECO:0000256" key="10">
    <source>
        <dbReference type="ARBA" id="ARBA00022679"/>
    </source>
</evidence>
<reference evidence="13 14" key="1">
    <citation type="submission" date="2019-07" db="EMBL/GenBank/DDBJ databases">
        <title>Genomics analysis of Aphanomyces spp. identifies a new class of oomycete effector associated with host adaptation.</title>
        <authorList>
            <person name="Gaulin E."/>
        </authorList>
    </citation>
    <scope>NUCLEOTIDE SEQUENCE [LARGE SCALE GENOMIC DNA]</scope>
    <source>
        <strain evidence="13 14">ATCC 201684</strain>
    </source>
</reference>
<dbReference type="VEuPathDB" id="FungiDB:AeMF1_009990"/>
<evidence type="ECO:0000313" key="14">
    <source>
        <dbReference type="Proteomes" id="UP000481153"/>
    </source>
</evidence>
<sequence>MEDKNAQVAARIPIVPFKGVAFYDIGGLLAHPTEFAACIDLLVAYCEPFADSITSIGCFDARGFLLGPLVAMRLKKKVFMLRKPNKMPRVSRTVRYGKEYAGDDKSGDDVLCIQEDAVRTGDKVLLIDDLLATGGTMGAGIDLVKQCGGEVLSCICLIELGALNGRERILNRFPGTTLFHLLSEDLWAKTQ</sequence>
<evidence type="ECO:0000256" key="9">
    <source>
        <dbReference type="ARBA" id="ARBA00022676"/>
    </source>
</evidence>
<protein>
    <recommendedName>
        <fullName evidence="7">adenine phosphoribosyltransferase</fullName>
        <ecNumber evidence="7">2.4.2.7</ecNumber>
    </recommendedName>
</protein>
<comment type="pathway">
    <text evidence="4">Purine metabolism; AMP biosynthesis via salvage pathway; AMP from adenine: step 1/1.</text>
</comment>
<evidence type="ECO:0000256" key="4">
    <source>
        <dbReference type="ARBA" id="ARBA00004659"/>
    </source>
</evidence>
<dbReference type="CDD" id="cd06223">
    <property type="entry name" value="PRTases_typeI"/>
    <property type="match status" value="1"/>
</dbReference>
<feature type="domain" description="Phosphoribosyltransferase" evidence="12">
    <location>
        <begin position="28"/>
        <end position="162"/>
    </location>
</feature>
<dbReference type="Proteomes" id="UP000481153">
    <property type="component" value="Unassembled WGS sequence"/>
</dbReference>
<dbReference type="PANTHER" id="PTHR32315:SF3">
    <property type="entry name" value="ADENINE PHOSPHORIBOSYLTRANSFERASE"/>
    <property type="match status" value="1"/>
</dbReference>
<evidence type="ECO:0000259" key="12">
    <source>
        <dbReference type="Pfam" id="PF00156"/>
    </source>
</evidence>
<dbReference type="FunFam" id="3.40.50.2020:FF:000004">
    <property type="entry name" value="Adenine phosphoribosyltransferase"/>
    <property type="match status" value="1"/>
</dbReference>
<keyword evidence="10" id="KW-0808">Transferase</keyword>
<gene>
    <name evidence="13" type="ORF">Ae201684_002145</name>
</gene>
<dbReference type="GO" id="GO:0005737">
    <property type="term" value="C:cytoplasm"/>
    <property type="evidence" value="ECO:0007669"/>
    <property type="project" value="UniProtKB-SubCell"/>
</dbReference>
<evidence type="ECO:0000256" key="11">
    <source>
        <dbReference type="ARBA" id="ARBA00022726"/>
    </source>
</evidence>
<evidence type="ECO:0000256" key="5">
    <source>
        <dbReference type="ARBA" id="ARBA00008391"/>
    </source>
</evidence>
<evidence type="ECO:0000313" key="13">
    <source>
        <dbReference type="EMBL" id="KAF0743087.1"/>
    </source>
</evidence>
<dbReference type="GO" id="GO:0016208">
    <property type="term" value="F:AMP binding"/>
    <property type="evidence" value="ECO:0007669"/>
    <property type="project" value="TreeGrafter"/>
</dbReference>
<evidence type="ECO:0000256" key="3">
    <source>
        <dbReference type="ARBA" id="ARBA00004496"/>
    </source>
</evidence>
<comment type="subunit">
    <text evidence="6">Homodimer.</text>
</comment>
<evidence type="ECO:0000256" key="1">
    <source>
        <dbReference type="ARBA" id="ARBA00000868"/>
    </source>
</evidence>
<comment type="similarity">
    <text evidence="5">Belongs to the purine/pyrimidine phosphoribosyltransferase family.</text>
</comment>
<comment type="catalytic activity">
    <reaction evidence="1">
        <text>AMP + diphosphate = 5-phospho-alpha-D-ribose 1-diphosphate + adenine</text>
        <dbReference type="Rhea" id="RHEA:16609"/>
        <dbReference type="ChEBI" id="CHEBI:16708"/>
        <dbReference type="ChEBI" id="CHEBI:33019"/>
        <dbReference type="ChEBI" id="CHEBI:58017"/>
        <dbReference type="ChEBI" id="CHEBI:456215"/>
        <dbReference type="EC" id="2.4.2.7"/>
    </reaction>
</comment>
<organism evidence="13 14">
    <name type="scientific">Aphanomyces euteiches</name>
    <dbReference type="NCBI Taxonomy" id="100861"/>
    <lineage>
        <taxon>Eukaryota</taxon>
        <taxon>Sar</taxon>
        <taxon>Stramenopiles</taxon>
        <taxon>Oomycota</taxon>
        <taxon>Saprolegniomycetes</taxon>
        <taxon>Saprolegniales</taxon>
        <taxon>Verrucalvaceae</taxon>
        <taxon>Aphanomyces</taxon>
    </lineage>
</organism>
<keyword evidence="9" id="KW-0328">Glycosyltransferase</keyword>
<dbReference type="GO" id="GO:0006168">
    <property type="term" value="P:adenine salvage"/>
    <property type="evidence" value="ECO:0007669"/>
    <property type="project" value="TreeGrafter"/>
</dbReference>
<dbReference type="AlphaFoldDB" id="A0A6G0XRK8"/>
<evidence type="ECO:0000256" key="6">
    <source>
        <dbReference type="ARBA" id="ARBA00011738"/>
    </source>
</evidence>
<dbReference type="Gene3D" id="3.40.50.2020">
    <property type="match status" value="1"/>
</dbReference>
<dbReference type="EMBL" id="VJMJ01000022">
    <property type="protein sequence ID" value="KAF0743087.1"/>
    <property type="molecule type" value="Genomic_DNA"/>
</dbReference>
<comment type="caution">
    <text evidence="13">The sequence shown here is derived from an EMBL/GenBank/DDBJ whole genome shotgun (WGS) entry which is preliminary data.</text>
</comment>
<dbReference type="GO" id="GO:0002055">
    <property type="term" value="F:adenine binding"/>
    <property type="evidence" value="ECO:0007669"/>
    <property type="project" value="TreeGrafter"/>
</dbReference>
<evidence type="ECO:0000256" key="8">
    <source>
        <dbReference type="ARBA" id="ARBA00022490"/>
    </source>
</evidence>